<dbReference type="CDD" id="cd07940">
    <property type="entry name" value="DRE_TIM_IPMS"/>
    <property type="match status" value="1"/>
</dbReference>
<evidence type="ECO:0000256" key="2">
    <source>
        <dbReference type="ARBA" id="ARBA00022679"/>
    </source>
</evidence>
<keyword evidence="1" id="KW-0028">Amino-acid biosynthesis</keyword>
<organism evidence="5 6">
    <name type="scientific">Syncephalis pseudoplumigaleata</name>
    <dbReference type="NCBI Taxonomy" id="1712513"/>
    <lineage>
        <taxon>Eukaryota</taxon>
        <taxon>Fungi</taxon>
        <taxon>Fungi incertae sedis</taxon>
        <taxon>Zoopagomycota</taxon>
        <taxon>Zoopagomycotina</taxon>
        <taxon>Zoopagomycetes</taxon>
        <taxon>Zoopagales</taxon>
        <taxon>Piptocephalidaceae</taxon>
        <taxon>Syncephalis</taxon>
    </lineage>
</organism>
<feature type="region of interest" description="Disordered" evidence="3">
    <location>
        <begin position="1"/>
        <end position="36"/>
    </location>
</feature>
<dbReference type="GO" id="GO:0003852">
    <property type="term" value="F:2-isopropylmalate synthase activity"/>
    <property type="evidence" value="ECO:0007669"/>
    <property type="project" value="TreeGrafter"/>
</dbReference>
<feature type="compositionally biased region" description="Polar residues" evidence="3">
    <location>
        <begin position="25"/>
        <end position="36"/>
    </location>
</feature>
<dbReference type="EMBL" id="KZ991673">
    <property type="protein sequence ID" value="RKP22786.1"/>
    <property type="molecule type" value="Genomic_DNA"/>
</dbReference>
<accession>A0A4P9YSA9</accession>
<dbReference type="Gene3D" id="3.20.20.70">
    <property type="entry name" value="Aldolase class I"/>
    <property type="match status" value="1"/>
</dbReference>
<dbReference type="Pfam" id="PF00682">
    <property type="entry name" value="HMGL-like"/>
    <property type="match status" value="1"/>
</dbReference>
<keyword evidence="1" id="KW-0100">Branched-chain amino acid biosynthesis</keyword>
<dbReference type="FunFam" id="3.20.20.70:FF:000010">
    <property type="entry name" value="2-isopropylmalate synthase"/>
    <property type="match status" value="1"/>
</dbReference>
<evidence type="ECO:0000259" key="4">
    <source>
        <dbReference type="PROSITE" id="PS50991"/>
    </source>
</evidence>
<name>A0A4P9YSA9_9FUNG</name>
<evidence type="ECO:0000256" key="3">
    <source>
        <dbReference type="SAM" id="MobiDB-lite"/>
    </source>
</evidence>
<dbReference type="PANTHER" id="PTHR10277">
    <property type="entry name" value="HOMOCITRATE SYNTHASE-RELATED"/>
    <property type="match status" value="1"/>
</dbReference>
<proteinExistence type="predicted"/>
<dbReference type="GO" id="GO:0010177">
    <property type="term" value="F:methylthioalkylmalate synthase activity"/>
    <property type="evidence" value="ECO:0007669"/>
    <property type="project" value="UniProtKB-ARBA"/>
</dbReference>
<dbReference type="InterPro" id="IPR054691">
    <property type="entry name" value="LeuA/HCS_post-cat"/>
</dbReference>
<feature type="domain" description="Pyruvate carboxyltransferase" evidence="4">
    <location>
        <begin position="22"/>
        <end position="296"/>
    </location>
</feature>
<sequence>MFRRDDRTTSNHHHHQHQDHDKQVSKSAIDSCEQSPGVTFTVPEKLQIARELSRMGVDVCEAGFPVSSEGDFDAVSRIAKEVGPLMEGREAIGKPMRIAGLSRAVQSDILRTYEAVKHAPLHRIHIFLATSDIHLTHKLRISREECVKRACEAVRYARTLCDNIEFSPEDAGRTDRAFLVHVLGEVIKAGATTLNVPDTVGICTPEEYGGMFRELIEKTPGADTVTWSAHCQNDLGLATANTLSAIQNGVRQAEVTINGIGERAGNTSLEEVIMAIHTHPNETFPVYHQINTKSIYKISQLVLQTSGMAIQPHKAIVGANAFAHESGIHQDGVLKHPSTYEIIDPAEVGVPSNAIVLGKSSGRNALRAKLAELGIQLSGDDALQRLFARFKALADKKTKVTDHDLVALAEDQLV</sequence>
<evidence type="ECO:0000313" key="5">
    <source>
        <dbReference type="EMBL" id="RKP22786.1"/>
    </source>
</evidence>
<dbReference type="FunFam" id="1.10.238.260:FF:000001">
    <property type="entry name" value="2-isopropylmalate synthase"/>
    <property type="match status" value="1"/>
</dbReference>
<dbReference type="InterPro" id="IPR000891">
    <property type="entry name" value="PYR_CT"/>
</dbReference>
<protein>
    <recommendedName>
        <fullName evidence="4">Pyruvate carboxyltransferase domain-containing protein</fullName>
    </recommendedName>
</protein>
<dbReference type="OrthoDB" id="2015253at2759"/>
<keyword evidence="6" id="KW-1185">Reference proteome</keyword>
<dbReference type="InterPro" id="IPR013785">
    <property type="entry name" value="Aldolase_TIM"/>
</dbReference>
<dbReference type="PANTHER" id="PTHR10277:SF9">
    <property type="entry name" value="2-ISOPROPYLMALATE SYNTHASE 1, CHLOROPLASTIC-RELATED"/>
    <property type="match status" value="1"/>
</dbReference>
<dbReference type="PROSITE" id="PS50991">
    <property type="entry name" value="PYR_CT"/>
    <property type="match status" value="1"/>
</dbReference>
<dbReference type="Pfam" id="PF22617">
    <property type="entry name" value="HCS_D2"/>
    <property type="match status" value="1"/>
</dbReference>
<dbReference type="GO" id="GO:0009098">
    <property type="term" value="P:L-leucine biosynthetic process"/>
    <property type="evidence" value="ECO:0007669"/>
    <property type="project" value="UniProtKB-KW"/>
</dbReference>
<keyword evidence="2" id="KW-0808">Transferase</keyword>
<evidence type="ECO:0000313" key="6">
    <source>
        <dbReference type="Proteomes" id="UP000278143"/>
    </source>
</evidence>
<dbReference type="AlphaFoldDB" id="A0A4P9YSA9"/>
<dbReference type="Gene3D" id="1.10.238.260">
    <property type="match status" value="1"/>
</dbReference>
<keyword evidence="1" id="KW-0432">Leucine biosynthesis</keyword>
<dbReference type="Proteomes" id="UP000278143">
    <property type="component" value="Unassembled WGS sequence"/>
</dbReference>
<evidence type="ECO:0000256" key="1">
    <source>
        <dbReference type="ARBA" id="ARBA00022430"/>
    </source>
</evidence>
<dbReference type="NCBIfam" id="NF002086">
    <property type="entry name" value="PRK00915.1-3"/>
    <property type="match status" value="1"/>
</dbReference>
<reference evidence="6" key="1">
    <citation type="journal article" date="2018" name="Nat. Microbiol.">
        <title>Leveraging single-cell genomics to expand the fungal tree of life.</title>
        <authorList>
            <person name="Ahrendt S.R."/>
            <person name="Quandt C.A."/>
            <person name="Ciobanu D."/>
            <person name="Clum A."/>
            <person name="Salamov A."/>
            <person name="Andreopoulos B."/>
            <person name="Cheng J.F."/>
            <person name="Woyke T."/>
            <person name="Pelin A."/>
            <person name="Henrissat B."/>
            <person name="Reynolds N.K."/>
            <person name="Benny G.L."/>
            <person name="Smith M.E."/>
            <person name="James T.Y."/>
            <person name="Grigoriev I.V."/>
        </authorList>
    </citation>
    <scope>NUCLEOTIDE SEQUENCE [LARGE SCALE GENOMIC DNA]</scope>
    <source>
        <strain evidence="6">Benny S71-1</strain>
    </source>
</reference>
<dbReference type="SUPFAM" id="SSF51569">
    <property type="entry name" value="Aldolase"/>
    <property type="match status" value="1"/>
</dbReference>
<gene>
    <name evidence="5" type="ORF">SYNPS1DRAFT_31567</name>
</gene>
<dbReference type="InterPro" id="IPR050073">
    <property type="entry name" value="2-IPM_HCS-like"/>
</dbReference>